<evidence type="ECO:0000256" key="1">
    <source>
        <dbReference type="ARBA" id="ARBA00023125"/>
    </source>
</evidence>
<dbReference type="EMBL" id="CP001769">
    <property type="protein sequence ID" value="ADB36893.1"/>
    <property type="molecule type" value="Genomic_DNA"/>
</dbReference>
<dbReference type="HOGENOM" id="CLU_1577539_0_0_10"/>
<dbReference type="eggNOG" id="COG2207">
    <property type="taxonomic scope" value="Bacteria"/>
</dbReference>
<evidence type="ECO:0000313" key="2">
    <source>
        <dbReference type="EMBL" id="ADB36893.1"/>
    </source>
</evidence>
<gene>
    <name evidence="2" type="ordered locus">Slin_0833</name>
</gene>
<dbReference type="GO" id="GO:0003677">
    <property type="term" value="F:DNA binding"/>
    <property type="evidence" value="ECO:0007669"/>
    <property type="project" value="UniProtKB-KW"/>
</dbReference>
<dbReference type="RefSeq" id="WP_012925445.1">
    <property type="nucleotide sequence ID" value="NC_013730.1"/>
</dbReference>
<keyword evidence="1" id="KW-0238">DNA-binding</keyword>
<dbReference type="AlphaFoldDB" id="D2QI05"/>
<dbReference type="KEGG" id="sli:Slin_0833"/>
<organism evidence="2 3">
    <name type="scientific">Spirosoma linguale (strain ATCC 33905 / DSM 74 / LMG 10896 / Claus 1)</name>
    <dbReference type="NCBI Taxonomy" id="504472"/>
    <lineage>
        <taxon>Bacteria</taxon>
        <taxon>Pseudomonadati</taxon>
        <taxon>Bacteroidota</taxon>
        <taxon>Cytophagia</taxon>
        <taxon>Cytophagales</taxon>
        <taxon>Cytophagaceae</taxon>
        <taxon>Spirosoma</taxon>
    </lineage>
</organism>
<dbReference type="SUPFAM" id="SSF51215">
    <property type="entry name" value="Regulatory protein AraC"/>
    <property type="match status" value="1"/>
</dbReference>
<proteinExistence type="predicted"/>
<dbReference type="InterPro" id="IPR037923">
    <property type="entry name" value="HTH-like"/>
</dbReference>
<keyword evidence="3" id="KW-1185">Reference proteome</keyword>
<protein>
    <recommendedName>
        <fullName evidence="4">AraC family transcriptional regulator</fullName>
    </recommendedName>
</protein>
<reference evidence="2 3" key="1">
    <citation type="journal article" date="2010" name="Stand. Genomic Sci.">
        <title>Complete genome sequence of Spirosoma linguale type strain (1).</title>
        <authorList>
            <person name="Lail K."/>
            <person name="Sikorski J."/>
            <person name="Saunders E."/>
            <person name="Lapidus A."/>
            <person name="Glavina Del Rio T."/>
            <person name="Copeland A."/>
            <person name="Tice H."/>
            <person name="Cheng J.-F."/>
            <person name="Lucas S."/>
            <person name="Nolan M."/>
            <person name="Bruce D."/>
            <person name="Goodwin L."/>
            <person name="Pitluck S."/>
            <person name="Ivanova N."/>
            <person name="Mavromatis K."/>
            <person name="Ovchinnikova G."/>
            <person name="Pati A."/>
            <person name="Chen A."/>
            <person name="Palaniappan K."/>
            <person name="Land M."/>
            <person name="Hauser L."/>
            <person name="Chang Y.-J."/>
            <person name="Jeffries C.D."/>
            <person name="Chain P."/>
            <person name="Brettin T."/>
            <person name="Detter J.C."/>
            <person name="Schuetze A."/>
            <person name="Rohde M."/>
            <person name="Tindall B.J."/>
            <person name="Goeker M."/>
            <person name="Bristow J."/>
            <person name="Eisen J.A."/>
            <person name="Markowitz V."/>
            <person name="Hugenholtz P."/>
            <person name="Kyrpides N.C."/>
            <person name="Klenk H.-P."/>
            <person name="Chen F."/>
        </authorList>
    </citation>
    <scope>NUCLEOTIDE SEQUENCE [LARGE SCALE GENOMIC DNA]</scope>
    <source>
        <strain evidence="3">ATCC 33905 / DSM 74 / LMG 10896 / Claus 1</strain>
    </source>
</reference>
<name>D2QI05_SPILD</name>
<evidence type="ECO:0000313" key="3">
    <source>
        <dbReference type="Proteomes" id="UP000002028"/>
    </source>
</evidence>
<evidence type="ECO:0008006" key="4">
    <source>
        <dbReference type="Google" id="ProtNLM"/>
    </source>
</evidence>
<dbReference type="Proteomes" id="UP000002028">
    <property type="component" value="Chromosome"/>
</dbReference>
<accession>D2QI05</accession>
<sequence>MSNKHKIPTLTPADISRHHFLEGQTWLPVLGEDHQLFHINRLEEYRQYLKFPLPPHRKTVFDFIFLTKGHSTRSKGLESITFSANSFFFLPAYQITAHEWMSEDVEGYFCHFDASVLQEKYYRPDFRSDFSFLQFVGNPVVTTDESFVTEILPLFQKLIREYQRNQAFK</sequence>